<feature type="chain" id="PRO_5017988762" evidence="2">
    <location>
        <begin position="25"/>
        <end position="157"/>
    </location>
</feature>
<accession>A0A3P6DP48</accession>
<organism evidence="3">
    <name type="scientific">Brassica oleracea</name>
    <name type="common">Wild cabbage</name>
    <dbReference type="NCBI Taxonomy" id="3712"/>
    <lineage>
        <taxon>Eukaryota</taxon>
        <taxon>Viridiplantae</taxon>
        <taxon>Streptophyta</taxon>
        <taxon>Embryophyta</taxon>
        <taxon>Tracheophyta</taxon>
        <taxon>Spermatophyta</taxon>
        <taxon>Magnoliopsida</taxon>
        <taxon>eudicotyledons</taxon>
        <taxon>Gunneridae</taxon>
        <taxon>Pentapetalae</taxon>
        <taxon>rosids</taxon>
        <taxon>malvids</taxon>
        <taxon>Brassicales</taxon>
        <taxon>Brassicaceae</taxon>
        <taxon>Brassiceae</taxon>
        <taxon>Brassica</taxon>
    </lineage>
</organism>
<dbReference type="EMBL" id="LR031875">
    <property type="protein sequence ID" value="VDD28656.1"/>
    <property type="molecule type" value="Genomic_DNA"/>
</dbReference>
<dbReference type="AlphaFoldDB" id="A0A3P6DP48"/>
<evidence type="ECO:0000256" key="1">
    <source>
        <dbReference type="SAM" id="MobiDB-lite"/>
    </source>
</evidence>
<feature type="region of interest" description="Disordered" evidence="1">
    <location>
        <begin position="127"/>
        <end position="157"/>
    </location>
</feature>
<feature type="signal peptide" evidence="2">
    <location>
        <begin position="1"/>
        <end position="24"/>
    </location>
</feature>
<keyword evidence="2" id="KW-0732">Signal</keyword>
<feature type="compositionally biased region" description="Basic and acidic residues" evidence="1">
    <location>
        <begin position="141"/>
        <end position="157"/>
    </location>
</feature>
<name>A0A3P6DP48_BRAOL</name>
<sequence length="157" mass="18292">MTKPRNIGVLSQLLLTALISPILAVSSLSNGGDHERFKRRDPLNSFTYYNGSFDVRDKHYCMGSYGIYWNTRLLRRRSFAYCRRLFRTIPSFLRQKKTRFFHAMPISGPLLSSSLFTSPPLHVSLHGSVRDSYSSEPELEEQNRGDERDNRQSRRRC</sequence>
<gene>
    <name evidence="3" type="ORF">BOLC9T53979H</name>
</gene>
<protein>
    <submittedName>
        <fullName evidence="3">Uncharacterized protein</fullName>
    </submittedName>
</protein>
<evidence type="ECO:0000256" key="2">
    <source>
        <dbReference type="SAM" id="SignalP"/>
    </source>
</evidence>
<proteinExistence type="predicted"/>
<evidence type="ECO:0000313" key="3">
    <source>
        <dbReference type="EMBL" id="VDD28656.1"/>
    </source>
</evidence>
<reference evidence="3" key="1">
    <citation type="submission" date="2018-11" db="EMBL/GenBank/DDBJ databases">
        <authorList>
            <consortium name="Genoscope - CEA"/>
            <person name="William W."/>
        </authorList>
    </citation>
    <scope>NUCLEOTIDE SEQUENCE</scope>
</reference>